<dbReference type="AlphaFoldDB" id="A0A972K2H4"/>
<reference evidence="1" key="1">
    <citation type="submission" date="2019-10" db="EMBL/GenBank/DDBJ databases">
        <title>Description of Paenibacillus glebae sp. nov.</title>
        <authorList>
            <person name="Carlier A."/>
            <person name="Qi S."/>
        </authorList>
    </citation>
    <scope>NUCLEOTIDE SEQUENCE</scope>
    <source>
        <strain evidence="1">LMG 31456</strain>
    </source>
</reference>
<dbReference type="EMBL" id="WHOD01000051">
    <property type="protein sequence ID" value="NOU93862.1"/>
    <property type="molecule type" value="Genomic_DNA"/>
</dbReference>
<gene>
    <name evidence="1" type="ORF">GC093_11585</name>
</gene>
<evidence type="ECO:0000313" key="2">
    <source>
        <dbReference type="Proteomes" id="UP000641588"/>
    </source>
</evidence>
<evidence type="ECO:0000313" key="1">
    <source>
        <dbReference type="EMBL" id="NOU93862.1"/>
    </source>
</evidence>
<dbReference type="RefSeq" id="WP_171652071.1">
    <property type="nucleotide sequence ID" value="NZ_WHOD01000051.1"/>
</dbReference>
<dbReference type="Gene3D" id="3.30.470.20">
    <property type="entry name" value="ATP-grasp fold, B domain"/>
    <property type="match status" value="1"/>
</dbReference>
<protein>
    <submittedName>
        <fullName evidence="1">YheC/YheD family protein</fullName>
    </submittedName>
</protein>
<comment type="caution">
    <text evidence="1">The sequence shown here is derived from an EMBL/GenBank/DDBJ whole genome shotgun (WGS) entry which is preliminary data.</text>
</comment>
<dbReference type="SUPFAM" id="SSF56059">
    <property type="entry name" value="Glutathione synthetase ATP-binding domain-like"/>
    <property type="match status" value="1"/>
</dbReference>
<organism evidence="1 2">
    <name type="scientific">Paenibacillus foliorum</name>
    <dbReference type="NCBI Taxonomy" id="2654974"/>
    <lineage>
        <taxon>Bacteria</taxon>
        <taxon>Bacillati</taxon>
        <taxon>Bacillota</taxon>
        <taxon>Bacilli</taxon>
        <taxon>Bacillales</taxon>
        <taxon>Paenibacillaceae</taxon>
        <taxon>Paenibacillus</taxon>
    </lineage>
</organism>
<name>A0A972K2H4_9BACL</name>
<accession>A0A972K2H4</accession>
<dbReference type="Proteomes" id="UP000641588">
    <property type="component" value="Unassembled WGS sequence"/>
</dbReference>
<proteinExistence type="predicted"/>
<keyword evidence="2" id="KW-1185">Reference proteome</keyword>
<dbReference type="InterPro" id="IPR026838">
    <property type="entry name" value="YheC/D"/>
</dbReference>
<sequence length="284" mass="32814">MRRIKGKAFIKSKGKVKGKVLGKFLGKGIGRAQGYVLSKWKKTKVLLKKPEMRMYIPDTMKLTRSSLRELLGKYKMVYIKPDKGTYGNGVMRVEMTSIGSEGDGESFRYQNGLDIRSFTNFEELYNSIIKRTKNRLYLVQKGINLTKYRNRRFDIRVMVQQTPQKKWEATGVIGRVGDPKKVVTNVHNGGKLKPIETLLSPYLSGDEKRKYIARLNTLGLKTAQQLHTRFRGIKEIGLDVALDEKLHPWVLEVNTCPDPYIFCKLKDKSIFRKIHRYAKAYGRF</sequence>
<dbReference type="Pfam" id="PF14398">
    <property type="entry name" value="ATPgrasp_YheCD"/>
    <property type="match status" value="1"/>
</dbReference>